<proteinExistence type="predicted"/>
<comment type="caution">
    <text evidence="1">The sequence shown here is derived from an EMBL/GenBank/DDBJ whole genome shotgun (WGS) entry which is preliminary data.</text>
</comment>
<protein>
    <submittedName>
        <fullName evidence="1">Uncharacterized protein</fullName>
    </submittedName>
</protein>
<dbReference type="EMBL" id="MQWD01000001">
    <property type="protein sequence ID" value="PAP77228.1"/>
    <property type="molecule type" value="Genomic_DNA"/>
</dbReference>
<gene>
    <name evidence="1" type="ORF">BSZ37_12685</name>
</gene>
<reference evidence="1 2" key="1">
    <citation type="submission" date="2016-11" db="EMBL/GenBank/DDBJ databases">
        <title>Study of marine rhodopsin-containing bacteria.</title>
        <authorList>
            <person name="Yoshizawa S."/>
            <person name="Kumagai Y."/>
            <person name="Kogure K."/>
        </authorList>
    </citation>
    <scope>NUCLEOTIDE SEQUENCE [LARGE SCALE GENOMIC DNA]</scope>
    <source>
        <strain evidence="1 2">SAORIC-28</strain>
    </source>
</reference>
<organism evidence="1 2">
    <name type="scientific">Rubrivirga marina</name>
    <dbReference type="NCBI Taxonomy" id="1196024"/>
    <lineage>
        <taxon>Bacteria</taxon>
        <taxon>Pseudomonadati</taxon>
        <taxon>Rhodothermota</taxon>
        <taxon>Rhodothermia</taxon>
        <taxon>Rhodothermales</taxon>
        <taxon>Rubricoccaceae</taxon>
        <taxon>Rubrivirga</taxon>
    </lineage>
</organism>
<evidence type="ECO:0000313" key="2">
    <source>
        <dbReference type="Proteomes" id="UP000216339"/>
    </source>
</evidence>
<accession>A0A271J1U4</accession>
<dbReference type="Proteomes" id="UP000216339">
    <property type="component" value="Unassembled WGS sequence"/>
</dbReference>
<dbReference type="AlphaFoldDB" id="A0A271J1U4"/>
<dbReference type="RefSeq" id="WP_095510893.1">
    <property type="nucleotide sequence ID" value="NZ_MQWD01000001.1"/>
</dbReference>
<evidence type="ECO:0000313" key="1">
    <source>
        <dbReference type="EMBL" id="PAP77228.1"/>
    </source>
</evidence>
<keyword evidence="2" id="KW-1185">Reference proteome</keyword>
<sequence length="83" mass="8435">MPSFGLDAHIPLSARLRRFADDLDADGQTTEAARVREALAEYRARLDGADPMGALLAVTALGPGAVGRPGVGPVGVGVQPVGV</sequence>
<name>A0A271J1U4_9BACT</name>